<feature type="domain" description="Sulfatase N-terminal" evidence="2">
    <location>
        <begin position="280"/>
        <end position="423"/>
    </location>
</feature>
<dbReference type="Proteomes" id="UP000182489">
    <property type="component" value="Unassembled WGS sequence"/>
</dbReference>
<feature type="transmembrane region" description="Helical" evidence="1">
    <location>
        <begin position="21"/>
        <end position="45"/>
    </location>
</feature>
<dbReference type="InterPro" id="IPR000917">
    <property type="entry name" value="Sulfatase_N"/>
</dbReference>
<name>A0AB38C7X7_9BURK</name>
<keyword evidence="1" id="KW-1133">Transmembrane helix</keyword>
<reference evidence="3 4" key="1">
    <citation type="submission" date="2016-11" db="EMBL/GenBank/DDBJ databases">
        <authorList>
            <person name="Varghese N."/>
            <person name="Submissions S."/>
        </authorList>
    </citation>
    <scope>NUCLEOTIDE SEQUENCE [LARGE SCALE GENOMIC DNA]</scope>
    <source>
        <strain evidence="3 4">NFR18</strain>
    </source>
</reference>
<dbReference type="Gene3D" id="3.40.720.10">
    <property type="entry name" value="Alkaline Phosphatase, subunit A"/>
    <property type="match status" value="1"/>
</dbReference>
<feature type="transmembrane region" description="Helical" evidence="1">
    <location>
        <begin position="132"/>
        <end position="153"/>
    </location>
</feature>
<dbReference type="AlphaFoldDB" id="A0AB38C7X7"/>
<dbReference type="EMBL" id="FPKH01000002">
    <property type="protein sequence ID" value="SFX60932.1"/>
    <property type="molecule type" value="Genomic_DNA"/>
</dbReference>
<sequence>MSSIFTLQEKPIFSTYSEKIIYVRCFLWMLLPSLIWSFAFGSIYICVEPLFFPYLEKSFKRWVSFLIKFVWIFVFLVSILSSWNIRPSSYEFYLFAVLGNSPVPILLTCSLFFLLMFFFLYSDVYRKTSLEFRRVAFFIGFSLILFKGVLLVLDVGASEIRNKIITPSPFAIKTLISDGFSKKENSLGKTSEPTFLNHVKGESSMPAKMVLMLVESWGESHGSLVAVEKKLKSRGVKVLKTGFTDYHGSTMQGEIRELCSEYIQFDASTNFSAMADGCAPAYMKNKGYEVFGVHGYQKMFYARDTVWKSLGIDHAYFQPEMSKLKTCPGPFLGICDEDMINFGVDLIRQQDRAFLYMLSLSSHEPIASSMPEASVQYFQGIETIGDSQLVARSAIGILIDTLSTSTELGCTEAYVVGDHQPPSAVNSGQLSENQVPYIRMSFHCEP</sequence>
<evidence type="ECO:0000259" key="2">
    <source>
        <dbReference type="Pfam" id="PF00884"/>
    </source>
</evidence>
<comment type="caution">
    <text evidence="3">The sequence shown here is derived from an EMBL/GenBank/DDBJ whole genome shotgun (WGS) entry which is preliminary data.</text>
</comment>
<organism evidence="3 4">
    <name type="scientific">Janthinobacterium lividum</name>
    <dbReference type="NCBI Taxonomy" id="29581"/>
    <lineage>
        <taxon>Bacteria</taxon>
        <taxon>Pseudomonadati</taxon>
        <taxon>Pseudomonadota</taxon>
        <taxon>Betaproteobacteria</taxon>
        <taxon>Burkholderiales</taxon>
        <taxon>Oxalobacteraceae</taxon>
        <taxon>Janthinobacterium</taxon>
    </lineage>
</organism>
<evidence type="ECO:0000313" key="4">
    <source>
        <dbReference type="Proteomes" id="UP000182489"/>
    </source>
</evidence>
<keyword evidence="1" id="KW-0812">Transmembrane</keyword>
<protein>
    <submittedName>
        <fullName evidence="3">Sulfatase</fullName>
    </submittedName>
</protein>
<gene>
    <name evidence="3" type="ORF">SAMN03097694_2574</name>
</gene>
<dbReference type="Pfam" id="PF00884">
    <property type="entry name" value="Sulfatase"/>
    <property type="match status" value="1"/>
</dbReference>
<dbReference type="SUPFAM" id="SSF53649">
    <property type="entry name" value="Alkaline phosphatase-like"/>
    <property type="match status" value="1"/>
</dbReference>
<proteinExistence type="predicted"/>
<keyword evidence="1" id="KW-0472">Membrane</keyword>
<evidence type="ECO:0000313" key="3">
    <source>
        <dbReference type="EMBL" id="SFX60932.1"/>
    </source>
</evidence>
<dbReference type="InterPro" id="IPR017850">
    <property type="entry name" value="Alkaline_phosphatase_core_sf"/>
</dbReference>
<accession>A0AB38C7X7</accession>
<feature type="transmembrane region" description="Helical" evidence="1">
    <location>
        <begin position="65"/>
        <end position="85"/>
    </location>
</feature>
<evidence type="ECO:0000256" key="1">
    <source>
        <dbReference type="SAM" id="Phobius"/>
    </source>
</evidence>
<feature type="transmembrane region" description="Helical" evidence="1">
    <location>
        <begin position="92"/>
        <end position="120"/>
    </location>
</feature>